<dbReference type="RefSeq" id="WP_374729929.1">
    <property type="nucleotide sequence ID" value="NZ_FCOI02000008.1"/>
</dbReference>
<evidence type="ECO:0000313" key="1">
    <source>
        <dbReference type="EMBL" id="SAK60965.1"/>
    </source>
</evidence>
<dbReference type="STRING" id="1777137.AWB76_02998"/>
<evidence type="ECO:0000313" key="2">
    <source>
        <dbReference type="Proteomes" id="UP000054624"/>
    </source>
</evidence>
<name>A0A158AT81_9BURK</name>
<gene>
    <name evidence="1" type="ORF">AWB76_02998</name>
</gene>
<accession>A0A158AT81</accession>
<proteinExistence type="predicted"/>
<reference evidence="2" key="1">
    <citation type="submission" date="2016-01" db="EMBL/GenBank/DDBJ databases">
        <authorList>
            <person name="Peeters Charlotte."/>
        </authorList>
    </citation>
    <scope>NUCLEOTIDE SEQUENCE [LARGE SCALE GENOMIC DNA]</scope>
</reference>
<sequence length="109" mass="11404">MIHARVSSSALACRMVQSAGRRAIDGTSFGLATSYDEQRGGTNAAANFFDGVTPLHITSSGDKDARLQANGYVNVMGVKLGGRWIGRRVSSDAADGTSCHLPSTWSSIA</sequence>
<dbReference type="EMBL" id="FCOI02000008">
    <property type="protein sequence ID" value="SAK60965.1"/>
    <property type="molecule type" value="Genomic_DNA"/>
</dbReference>
<dbReference type="AlphaFoldDB" id="A0A158AT81"/>
<dbReference type="Proteomes" id="UP000054624">
    <property type="component" value="Unassembled WGS sequence"/>
</dbReference>
<protein>
    <submittedName>
        <fullName evidence="1">Outer membrane porin protein</fullName>
    </submittedName>
</protein>
<organism evidence="1 2">
    <name type="scientific">Caballeronia temeraria</name>
    <dbReference type="NCBI Taxonomy" id="1777137"/>
    <lineage>
        <taxon>Bacteria</taxon>
        <taxon>Pseudomonadati</taxon>
        <taxon>Pseudomonadota</taxon>
        <taxon>Betaproteobacteria</taxon>
        <taxon>Burkholderiales</taxon>
        <taxon>Burkholderiaceae</taxon>
        <taxon>Caballeronia</taxon>
    </lineage>
</organism>
<keyword evidence="2" id="KW-1185">Reference proteome</keyword>